<protein>
    <submittedName>
        <fullName evidence="1">Uncharacterized protein</fullName>
    </submittedName>
</protein>
<dbReference type="RefSeq" id="WP_420906480.1">
    <property type="nucleotide sequence ID" value="NZ_BAAFGK010000005.1"/>
</dbReference>
<proteinExistence type="predicted"/>
<name>A0ABQ0CCY3_9PROT</name>
<evidence type="ECO:0000313" key="2">
    <source>
        <dbReference type="Proteomes" id="UP001628193"/>
    </source>
</evidence>
<keyword evidence="2" id="KW-1185">Reference proteome</keyword>
<reference evidence="1 2" key="2">
    <citation type="submission" date="2024-09" db="EMBL/GenBank/DDBJ databases">
        <title>Draft genome sequence of Candidatus Magnetaquicoccaceae bacterium FCR-1.</title>
        <authorList>
            <person name="Shimoshige H."/>
            <person name="Shimamura S."/>
            <person name="Taoka A."/>
            <person name="Kobayashi H."/>
            <person name="Maekawa T."/>
        </authorList>
    </citation>
    <scope>NUCLEOTIDE SEQUENCE [LARGE SCALE GENOMIC DNA]</scope>
    <source>
        <strain evidence="1 2">FCR-1</strain>
    </source>
</reference>
<dbReference type="Proteomes" id="UP001628193">
    <property type="component" value="Unassembled WGS sequence"/>
</dbReference>
<dbReference type="EMBL" id="BAAFGK010000005">
    <property type="protein sequence ID" value="GAB0058756.1"/>
    <property type="molecule type" value="Genomic_DNA"/>
</dbReference>
<gene>
    <name evidence="1" type="ORF">SIID45300_03113</name>
</gene>
<evidence type="ECO:0000313" key="1">
    <source>
        <dbReference type="EMBL" id="GAB0058756.1"/>
    </source>
</evidence>
<reference evidence="1 2" key="1">
    <citation type="submission" date="2024-05" db="EMBL/GenBank/DDBJ databases">
        <authorList>
            <consortium name="Candidatus Magnetaquicoccaceae bacterium FCR-1 genome sequencing consortium"/>
            <person name="Shimoshige H."/>
            <person name="Shimamura S."/>
            <person name="Taoka A."/>
            <person name="Kobayashi H."/>
            <person name="Maekawa T."/>
        </authorList>
    </citation>
    <scope>NUCLEOTIDE SEQUENCE [LARGE SCALE GENOMIC DNA]</scope>
    <source>
        <strain evidence="1 2">FCR-1</strain>
    </source>
</reference>
<accession>A0ABQ0CCY3</accession>
<organism evidence="1 2">
    <name type="scientific">Candidatus Magnetaquiglobus chichijimensis</name>
    <dbReference type="NCBI Taxonomy" id="3141448"/>
    <lineage>
        <taxon>Bacteria</taxon>
        <taxon>Pseudomonadati</taxon>
        <taxon>Pseudomonadota</taxon>
        <taxon>Magnetococcia</taxon>
        <taxon>Magnetococcales</taxon>
        <taxon>Candidatus Magnetaquicoccaceae</taxon>
        <taxon>Candidatus Magnetaquiglobus</taxon>
    </lineage>
</organism>
<sequence>MGTAVKIHQLQAAYAPAEDRLLLRLNTTDRREFRFWLTRRFVQRLWPALRQSLESQPEVAGYLDQATRSAMLGFMHENATAGADFQAPFQDPPGGALLPLGAAPILAVHARIALVPGHESLRQIQIHPERGHGIEVTMDMTLLHAFCKLLADAVSAADWQMELNLTAGLPPTVTTLERGRVLH</sequence>
<comment type="caution">
    <text evidence="1">The sequence shown here is derived from an EMBL/GenBank/DDBJ whole genome shotgun (WGS) entry which is preliminary data.</text>
</comment>